<dbReference type="STRING" id="1423778.FC70_GL001158"/>
<feature type="transmembrane region" description="Helical" evidence="1">
    <location>
        <begin position="6"/>
        <end position="25"/>
    </location>
</feature>
<proteinExistence type="predicted"/>
<dbReference type="PATRIC" id="fig|1423778.4.peg.1192"/>
<sequence length="209" mass="23977">MGWNWVGILLWIVAICFFVWIIHFIRVKQLMLIISTHKSFDKRLFVKYVGLLILSFLFIGVMSWLSFFRPVDMTNQTDVDITTKYNRLELKQVKDGYYYVTAQKSKNGAQPIVSYTYLSEGSETTISSRNGTISRGTDPVNIDASVYPWNKEKLTEFDAQTAHAFSAEMTIKYKKTFLNGLGVRSGHAVGYYTLIRVPSADFIYSKTSK</sequence>
<dbReference type="NCBIfam" id="NF040508">
    <property type="entry name" value="LVIS_2131_fam"/>
    <property type="match status" value="1"/>
</dbReference>
<keyword evidence="3" id="KW-1185">Reference proteome</keyword>
<dbReference type="Proteomes" id="UP000051697">
    <property type="component" value="Unassembled WGS sequence"/>
</dbReference>
<organism evidence="2 3">
    <name type="scientific">Paucilactobacillus oligofermentans DSM 15707 = LMG 22743</name>
    <dbReference type="NCBI Taxonomy" id="1423778"/>
    <lineage>
        <taxon>Bacteria</taxon>
        <taxon>Bacillati</taxon>
        <taxon>Bacillota</taxon>
        <taxon>Bacilli</taxon>
        <taxon>Lactobacillales</taxon>
        <taxon>Lactobacillaceae</taxon>
        <taxon>Paucilactobacillus</taxon>
    </lineage>
</organism>
<keyword evidence="1" id="KW-1133">Transmembrane helix</keyword>
<evidence type="ECO:0000256" key="1">
    <source>
        <dbReference type="SAM" id="Phobius"/>
    </source>
</evidence>
<reference evidence="2 3" key="1">
    <citation type="journal article" date="2015" name="Genome Announc.">
        <title>Expanding the biotechnology potential of lactobacilli through comparative genomics of 213 strains and associated genera.</title>
        <authorList>
            <person name="Sun Z."/>
            <person name="Harris H.M."/>
            <person name="McCann A."/>
            <person name="Guo C."/>
            <person name="Argimon S."/>
            <person name="Zhang W."/>
            <person name="Yang X."/>
            <person name="Jeffery I.B."/>
            <person name="Cooney J.C."/>
            <person name="Kagawa T.F."/>
            <person name="Liu W."/>
            <person name="Song Y."/>
            <person name="Salvetti E."/>
            <person name="Wrobel A."/>
            <person name="Rasinkangas P."/>
            <person name="Parkhill J."/>
            <person name="Rea M.C."/>
            <person name="O'Sullivan O."/>
            <person name="Ritari J."/>
            <person name="Douillard F.P."/>
            <person name="Paul Ross R."/>
            <person name="Yang R."/>
            <person name="Briner A.E."/>
            <person name="Felis G.E."/>
            <person name="de Vos W.M."/>
            <person name="Barrangou R."/>
            <person name="Klaenhammer T.R."/>
            <person name="Caufield P.W."/>
            <person name="Cui Y."/>
            <person name="Zhang H."/>
            <person name="O'Toole P.W."/>
        </authorList>
    </citation>
    <scope>NUCLEOTIDE SEQUENCE [LARGE SCALE GENOMIC DNA]</scope>
    <source>
        <strain evidence="2 3">DSM 15707</strain>
    </source>
</reference>
<keyword evidence="1" id="KW-0472">Membrane</keyword>
<accession>A0A0R1RNB7</accession>
<evidence type="ECO:0000313" key="3">
    <source>
        <dbReference type="Proteomes" id="UP000051697"/>
    </source>
</evidence>
<gene>
    <name evidence="2" type="ORF">FC70_GL001158</name>
</gene>
<dbReference type="AlphaFoldDB" id="A0A0R1RNB7"/>
<name>A0A0R1RNB7_9LACO</name>
<feature type="transmembrane region" description="Helical" evidence="1">
    <location>
        <begin position="45"/>
        <end position="67"/>
    </location>
</feature>
<keyword evidence="1" id="KW-0812">Transmembrane</keyword>
<dbReference type="EMBL" id="AZFE01000031">
    <property type="protein sequence ID" value="KRL55557.1"/>
    <property type="molecule type" value="Genomic_DNA"/>
</dbReference>
<comment type="caution">
    <text evidence="2">The sequence shown here is derived from an EMBL/GenBank/DDBJ whole genome shotgun (WGS) entry which is preliminary data.</text>
</comment>
<evidence type="ECO:0000313" key="2">
    <source>
        <dbReference type="EMBL" id="KRL55557.1"/>
    </source>
</evidence>
<dbReference type="InterPro" id="IPR049731">
    <property type="entry name" value="LVIS_2131-like"/>
</dbReference>
<protein>
    <submittedName>
        <fullName evidence="2">Uncharacterized protein</fullName>
    </submittedName>
</protein>